<dbReference type="EMBL" id="CP009302">
    <property type="protein sequence ID" value="AJC11668.1"/>
    <property type="molecule type" value="Genomic_DNA"/>
</dbReference>
<evidence type="ECO:0000256" key="4">
    <source>
        <dbReference type="ARBA" id="ARBA00022840"/>
    </source>
</evidence>
<dbReference type="RefSeq" id="WP_039688382.1">
    <property type="nucleotide sequence ID" value="NZ_CP009302.1"/>
</dbReference>
<dbReference type="KEGG" id="cbac:JI75_02190"/>
<dbReference type="NCBIfam" id="TIGR00552">
    <property type="entry name" value="nadE"/>
    <property type="match status" value="1"/>
</dbReference>
<evidence type="ECO:0000259" key="8">
    <source>
        <dbReference type="Pfam" id="PF02540"/>
    </source>
</evidence>
<dbReference type="PANTHER" id="PTHR23090:SF9">
    <property type="entry name" value="GLUTAMINE-DEPENDENT NAD(+) SYNTHETASE"/>
    <property type="match status" value="1"/>
</dbReference>
<organism evidence="9 10">
    <name type="scientific">Berryella intestinalis</name>
    <dbReference type="NCBI Taxonomy" id="1531429"/>
    <lineage>
        <taxon>Bacteria</taxon>
        <taxon>Bacillati</taxon>
        <taxon>Actinomycetota</taxon>
        <taxon>Coriobacteriia</taxon>
        <taxon>Eggerthellales</taxon>
        <taxon>Eggerthellaceae</taxon>
        <taxon>Berryella</taxon>
    </lineage>
</organism>
<dbReference type="Proteomes" id="UP000031121">
    <property type="component" value="Chromosome"/>
</dbReference>
<evidence type="ECO:0000256" key="3">
    <source>
        <dbReference type="ARBA" id="ARBA00022741"/>
    </source>
</evidence>
<keyword evidence="5 6" id="KW-0520">NAD</keyword>
<dbReference type="GO" id="GO:0009435">
    <property type="term" value="P:NAD+ biosynthetic process"/>
    <property type="evidence" value="ECO:0007669"/>
    <property type="project" value="UniProtKB-UniPathway"/>
</dbReference>
<dbReference type="GO" id="GO:0005737">
    <property type="term" value="C:cytoplasm"/>
    <property type="evidence" value="ECO:0007669"/>
    <property type="project" value="InterPro"/>
</dbReference>
<comment type="pathway">
    <text evidence="1">Cofactor biosynthesis; NAD(+) biosynthesis.</text>
</comment>
<protein>
    <recommendedName>
        <fullName evidence="7">NH(3)-dependent NAD(+) synthetase</fullName>
        <ecNumber evidence="7">6.3.1.5</ecNumber>
    </recommendedName>
</protein>
<sequence>MDVRDKYERCVAALRDYACRAGFSEAVIGLSGGIDSSVAAAMALDAFGADNVHGVLLPGPYSSDHSVSDALELARNAGIEAQTLPITGPFEAFSDLLAGACGGSLSGLAFENTQARCRMVVLMALSNRYGWMLVNTGNRSEALMGYSTLYGDTAGAFAPLGGLYKTDVYAVGRYRNQVELDSRGCPIIPENVFSKPPSAELAEGQRDEDSLGLPYAQLDAFLERVYERGEAPRSAAEAEGVAIDQAGQLIERVERSAFKRACEPPFPADRFYD</sequence>
<proteinExistence type="inferred from homology"/>
<evidence type="ECO:0000256" key="6">
    <source>
        <dbReference type="RuleBase" id="RU003811"/>
    </source>
</evidence>
<feature type="domain" description="NAD/GMP synthase" evidence="8">
    <location>
        <begin position="7"/>
        <end position="261"/>
    </location>
</feature>
<dbReference type="STRING" id="1531429.JI75_02190"/>
<dbReference type="AlphaFoldDB" id="A0A0A8B4D7"/>
<dbReference type="CDD" id="cd00553">
    <property type="entry name" value="NAD_synthase"/>
    <property type="match status" value="1"/>
</dbReference>
<comment type="similarity">
    <text evidence="6">Belongs to the NAD synthetase family.</text>
</comment>
<reference evidence="9 10" key="2">
    <citation type="journal article" date="2015" name="Genome Announc.">
        <title>Complete Genome Sequence of Coriobacteriaceae Strain 68-1-3, a Novel Mucus-Degrading Isolate from the Swine Intestinal Tract.</title>
        <authorList>
            <person name="Looft T."/>
            <person name="Bayles D.O."/>
            <person name="Alt D.P."/>
            <person name="Stanton T.B."/>
        </authorList>
    </citation>
    <scope>NUCLEOTIDE SEQUENCE [LARGE SCALE GENOMIC DNA]</scope>
    <source>
        <strain evidence="9 10">68-1-3</strain>
    </source>
</reference>
<dbReference type="SUPFAM" id="SSF52402">
    <property type="entry name" value="Adenine nucleotide alpha hydrolases-like"/>
    <property type="match status" value="1"/>
</dbReference>
<dbReference type="OrthoDB" id="9760188at2"/>
<dbReference type="GO" id="GO:0003952">
    <property type="term" value="F:NAD+ synthase (glutamine-hydrolyzing) activity"/>
    <property type="evidence" value="ECO:0007669"/>
    <property type="project" value="InterPro"/>
</dbReference>
<gene>
    <name evidence="9" type="ORF">JI75_02190</name>
</gene>
<dbReference type="GO" id="GO:0005524">
    <property type="term" value="F:ATP binding"/>
    <property type="evidence" value="ECO:0007669"/>
    <property type="project" value="UniProtKB-KW"/>
</dbReference>
<keyword evidence="3 6" id="KW-0547">Nucleotide-binding</keyword>
<dbReference type="EC" id="6.3.1.5" evidence="7"/>
<evidence type="ECO:0000256" key="5">
    <source>
        <dbReference type="ARBA" id="ARBA00023027"/>
    </source>
</evidence>
<dbReference type="PANTHER" id="PTHR23090">
    <property type="entry name" value="NH 3 /GLUTAMINE-DEPENDENT NAD + SYNTHETASE"/>
    <property type="match status" value="1"/>
</dbReference>
<comment type="catalytic activity">
    <reaction evidence="7">
        <text>deamido-NAD(+) + NH4(+) + ATP = AMP + diphosphate + NAD(+) + H(+)</text>
        <dbReference type="Rhea" id="RHEA:21188"/>
        <dbReference type="ChEBI" id="CHEBI:15378"/>
        <dbReference type="ChEBI" id="CHEBI:28938"/>
        <dbReference type="ChEBI" id="CHEBI:30616"/>
        <dbReference type="ChEBI" id="CHEBI:33019"/>
        <dbReference type="ChEBI" id="CHEBI:57540"/>
        <dbReference type="ChEBI" id="CHEBI:58437"/>
        <dbReference type="ChEBI" id="CHEBI:456215"/>
        <dbReference type="EC" id="6.3.1.5"/>
    </reaction>
</comment>
<dbReference type="FunFam" id="3.40.50.620:FF:000106">
    <property type="entry name" value="Glutamine-dependent NAD(+) synthetase"/>
    <property type="match status" value="1"/>
</dbReference>
<reference evidence="10" key="1">
    <citation type="submission" date="2014-08" db="EMBL/GenBank/DDBJ databases">
        <title>Coriobacteriaceae sp. complete genome.</title>
        <authorList>
            <person name="Looft T."/>
            <person name="Bayles D.O."/>
            <person name="Stanton T.B."/>
        </authorList>
    </citation>
    <scope>NUCLEOTIDE SEQUENCE [LARGE SCALE GENOMIC DNA]</scope>
    <source>
        <strain evidence="10">68-1-3</strain>
    </source>
</reference>
<dbReference type="GO" id="GO:0004359">
    <property type="term" value="F:glutaminase activity"/>
    <property type="evidence" value="ECO:0007669"/>
    <property type="project" value="InterPro"/>
</dbReference>
<keyword evidence="10" id="KW-1185">Reference proteome</keyword>
<dbReference type="InterPro" id="IPR022310">
    <property type="entry name" value="NAD/GMP_synthase"/>
</dbReference>
<dbReference type="Pfam" id="PF02540">
    <property type="entry name" value="NAD_synthase"/>
    <property type="match status" value="1"/>
</dbReference>
<dbReference type="Gene3D" id="3.40.50.620">
    <property type="entry name" value="HUPs"/>
    <property type="match status" value="1"/>
</dbReference>
<accession>A0A0A8B4D7</accession>
<evidence type="ECO:0000256" key="2">
    <source>
        <dbReference type="ARBA" id="ARBA00022598"/>
    </source>
</evidence>
<dbReference type="InterPro" id="IPR014729">
    <property type="entry name" value="Rossmann-like_a/b/a_fold"/>
</dbReference>
<dbReference type="UniPathway" id="UPA00253">
    <property type="reaction ID" value="UER00333"/>
</dbReference>
<keyword evidence="4 6" id="KW-0067">ATP-binding</keyword>
<evidence type="ECO:0000256" key="7">
    <source>
        <dbReference type="RuleBase" id="RU003812"/>
    </source>
</evidence>
<name>A0A0A8B4D7_9ACTN</name>
<evidence type="ECO:0000313" key="10">
    <source>
        <dbReference type="Proteomes" id="UP000031121"/>
    </source>
</evidence>
<keyword evidence="2 6" id="KW-0436">Ligase</keyword>
<evidence type="ECO:0000256" key="1">
    <source>
        <dbReference type="ARBA" id="ARBA00004790"/>
    </source>
</evidence>
<evidence type="ECO:0000313" key="9">
    <source>
        <dbReference type="EMBL" id="AJC11668.1"/>
    </source>
</evidence>
<dbReference type="HOGENOM" id="CLU_059327_1_0_11"/>
<dbReference type="InterPro" id="IPR003694">
    <property type="entry name" value="NAD_synthase"/>
</dbReference>
<dbReference type="GO" id="GO:0008795">
    <property type="term" value="F:NAD+ synthase activity"/>
    <property type="evidence" value="ECO:0007669"/>
    <property type="project" value="UniProtKB-EC"/>
</dbReference>